<comment type="caution">
    <text evidence="1">The sequence shown here is derived from an EMBL/GenBank/DDBJ whole genome shotgun (WGS) entry which is preliminary data.</text>
</comment>
<protein>
    <submittedName>
        <fullName evidence="1">Uncharacterized protein</fullName>
    </submittedName>
</protein>
<keyword evidence="2" id="KW-1185">Reference proteome</keyword>
<sequence length="140" mass="15768">MAHYRSEYRRLVREALAAHPRFAGFTIMKVWPGSVDDETLPVIGVLTPQEPSARDTQKTVTRRTLLQIAVRRIGDEEIEDTLDDDSAEIEAAVLAALRNPEHRCVLEDTSVISHTSSRKNVGTLVMSFRVQSWRSEPSLP</sequence>
<dbReference type="InterPro" id="IPR038512">
    <property type="entry name" value="GpU-like_sf"/>
</dbReference>
<gene>
    <name evidence="1" type="ORF">JJJ17_09365</name>
</gene>
<dbReference type="Proteomes" id="UP000640485">
    <property type="component" value="Unassembled WGS sequence"/>
</dbReference>
<evidence type="ECO:0000313" key="1">
    <source>
        <dbReference type="EMBL" id="MBK4216133.1"/>
    </source>
</evidence>
<accession>A0A934SKL9</accession>
<reference evidence="1" key="1">
    <citation type="submission" date="2021-01" db="EMBL/GenBank/DDBJ databases">
        <title>Paracoccus amoyensis sp. nov., isolated from the surface seawater along the coast of Xiamen Island, China.</title>
        <authorList>
            <person name="Lyu L."/>
        </authorList>
    </citation>
    <scope>NUCLEOTIDE SEQUENCE</scope>
    <source>
        <strain evidence="1">MJ17</strain>
    </source>
</reference>
<dbReference type="EMBL" id="JAEPRQ010000002">
    <property type="protein sequence ID" value="MBK4216133.1"/>
    <property type="molecule type" value="Genomic_DNA"/>
</dbReference>
<organism evidence="1 2">
    <name type="scientific">Paracoccus caeni</name>
    <dbReference type="NCBI Taxonomy" id="657651"/>
    <lineage>
        <taxon>Bacteria</taxon>
        <taxon>Pseudomonadati</taxon>
        <taxon>Pseudomonadota</taxon>
        <taxon>Alphaproteobacteria</taxon>
        <taxon>Rhodobacterales</taxon>
        <taxon>Paracoccaceae</taxon>
        <taxon>Paracoccus</taxon>
    </lineage>
</organism>
<dbReference type="AlphaFoldDB" id="A0A934SKL9"/>
<proteinExistence type="predicted"/>
<dbReference type="Gene3D" id="3.30.70.1700">
    <property type="entry name" value="Phage minor tail protein U"/>
    <property type="match status" value="1"/>
</dbReference>
<name>A0A934SKL9_9RHOB</name>
<dbReference type="RefSeq" id="WP_200685708.1">
    <property type="nucleotide sequence ID" value="NZ_JAEPRQ010000002.1"/>
</dbReference>
<evidence type="ECO:0000313" key="2">
    <source>
        <dbReference type="Proteomes" id="UP000640485"/>
    </source>
</evidence>